<dbReference type="HAMAP" id="MF_01019">
    <property type="entry name" value="HisIE"/>
    <property type="match status" value="1"/>
</dbReference>
<keyword evidence="10 15" id="KW-0547">Nucleotide-binding</keyword>
<dbReference type="UniPathway" id="UPA00031">
    <property type="reaction ID" value="UER00007"/>
</dbReference>
<comment type="catalytic activity">
    <reaction evidence="1 15">
        <text>1-(5-phospho-beta-D-ribosyl)-5'-AMP + H2O = 1-(5-phospho-beta-D-ribosyl)-5-[(5-phospho-beta-D-ribosylamino)methylideneamino]imidazole-4-carboxamide</text>
        <dbReference type="Rhea" id="RHEA:20049"/>
        <dbReference type="ChEBI" id="CHEBI:15377"/>
        <dbReference type="ChEBI" id="CHEBI:58435"/>
        <dbReference type="ChEBI" id="CHEBI:59457"/>
        <dbReference type="EC" id="3.5.4.19"/>
    </reaction>
</comment>
<dbReference type="EC" id="3.5.4.19" evidence="15"/>
<comment type="pathway">
    <text evidence="4 15">Amino-acid biosynthesis; L-histidine biosynthesis; L-histidine from 5-phospho-alpha-D-ribose 1-diphosphate: step 3/9.</text>
</comment>
<dbReference type="InterPro" id="IPR002496">
    <property type="entry name" value="PRib_AMP_CycHydrolase_dom"/>
</dbReference>
<evidence type="ECO:0000256" key="1">
    <source>
        <dbReference type="ARBA" id="ARBA00000024"/>
    </source>
</evidence>
<evidence type="ECO:0000256" key="10">
    <source>
        <dbReference type="ARBA" id="ARBA00022741"/>
    </source>
</evidence>
<reference evidence="18" key="1">
    <citation type="submission" date="2016-10" db="EMBL/GenBank/DDBJ databases">
        <authorList>
            <person name="Varghese N."/>
            <person name="Submissions S."/>
        </authorList>
    </citation>
    <scope>NUCLEOTIDE SEQUENCE [LARGE SCALE GENOMIC DNA]</scope>
    <source>
        <strain evidence="18">DSM 8415</strain>
    </source>
</reference>
<keyword evidence="9 15" id="KW-0028">Amino-acid biosynthesis</keyword>
<organism evidence="17 18">
    <name type="scientific">Desulfurella multipotens</name>
    <dbReference type="NCBI Taxonomy" id="79269"/>
    <lineage>
        <taxon>Bacteria</taxon>
        <taxon>Pseudomonadati</taxon>
        <taxon>Campylobacterota</taxon>
        <taxon>Desulfurellia</taxon>
        <taxon>Desulfurellales</taxon>
        <taxon>Desulfurellaceae</taxon>
        <taxon>Desulfurella</taxon>
    </lineage>
</organism>
<keyword evidence="12 15" id="KW-0067">ATP-binding</keyword>
<evidence type="ECO:0000256" key="11">
    <source>
        <dbReference type="ARBA" id="ARBA00022801"/>
    </source>
</evidence>
<evidence type="ECO:0000256" key="7">
    <source>
        <dbReference type="ARBA" id="ARBA00008299"/>
    </source>
</evidence>
<dbReference type="FunFam" id="3.10.20.810:FF:000001">
    <property type="entry name" value="Histidine biosynthesis bifunctional protein HisIE"/>
    <property type="match status" value="1"/>
</dbReference>
<sequence length="262" mass="30921">MELSQIIKFDKDGLVPVITQDFYNKDVLMFAYANKEALQKTIQTGYAHYFSRSRKKLWKKGEESGNVQKIKQILFDCDEDCILYKVEQVGCACHTFHRSCFYREYFRNQIIEIQPQLDKNFKETIYNVENVIVSDRKELPTKCHSEQSEESQVDPSLALRMTILDELYKTILQRKKDMPQNSYTAKLFSDGLEKIAKKLNEETLEFLFALKENDTSHIIYEASDCLYHLLVALAYKEIPFDAILEELKRRRNFSGEFEKKTR</sequence>
<dbReference type="PANTHER" id="PTHR42945">
    <property type="entry name" value="HISTIDINE BIOSYNTHESIS BIFUNCTIONAL PROTEIN"/>
    <property type="match status" value="1"/>
</dbReference>
<keyword evidence="13 15" id="KW-0368">Histidine biosynthesis</keyword>
<evidence type="ECO:0000313" key="17">
    <source>
        <dbReference type="EMBL" id="SDB96992.1"/>
    </source>
</evidence>
<keyword evidence="8 15" id="KW-0963">Cytoplasm</keyword>
<dbReference type="SUPFAM" id="SSF101386">
    <property type="entry name" value="all-alpha NTP pyrophosphatases"/>
    <property type="match status" value="1"/>
</dbReference>
<evidence type="ECO:0000256" key="8">
    <source>
        <dbReference type="ARBA" id="ARBA00022490"/>
    </source>
</evidence>
<comment type="similarity">
    <text evidence="6 15">In the C-terminal section; belongs to the PRA-PH family.</text>
</comment>
<evidence type="ECO:0000256" key="9">
    <source>
        <dbReference type="ARBA" id="ARBA00022605"/>
    </source>
</evidence>
<dbReference type="NCBIfam" id="NF000768">
    <property type="entry name" value="PRK00051.1"/>
    <property type="match status" value="1"/>
</dbReference>
<keyword evidence="14 15" id="KW-0511">Multifunctional enzyme</keyword>
<comment type="catalytic activity">
    <reaction evidence="2 15">
        <text>1-(5-phospho-beta-D-ribosyl)-ATP + H2O = 1-(5-phospho-beta-D-ribosyl)-5'-AMP + diphosphate + H(+)</text>
        <dbReference type="Rhea" id="RHEA:22828"/>
        <dbReference type="ChEBI" id="CHEBI:15377"/>
        <dbReference type="ChEBI" id="CHEBI:15378"/>
        <dbReference type="ChEBI" id="CHEBI:33019"/>
        <dbReference type="ChEBI" id="CHEBI:59457"/>
        <dbReference type="ChEBI" id="CHEBI:73183"/>
        <dbReference type="EC" id="3.6.1.31"/>
    </reaction>
</comment>
<dbReference type="SUPFAM" id="SSF141734">
    <property type="entry name" value="HisI-like"/>
    <property type="match status" value="1"/>
</dbReference>
<keyword evidence="11 15" id="KW-0378">Hydrolase</keyword>
<dbReference type="Pfam" id="PF01503">
    <property type="entry name" value="PRA-PH"/>
    <property type="match status" value="1"/>
</dbReference>
<dbReference type="InterPro" id="IPR008179">
    <property type="entry name" value="HisE"/>
</dbReference>
<dbReference type="Proteomes" id="UP000199411">
    <property type="component" value="Unassembled WGS sequence"/>
</dbReference>
<dbReference type="Gene3D" id="1.10.287.1080">
    <property type="entry name" value="MazG-like"/>
    <property type="match status" value="1"/>
</dbReference>
<dbReference type="EMBL" id="FMYU01000001">
    <property type="protein sequence ID" value="SDB96992.1"/>
    <property type="molecule type" value="Genomic_DNA"/>
</dbReference>
<dbReference type="EC" id="3.6.1.31" evidence="15"/>
<dbReference type="CDD" id="cd11534">
    <property type="entry name" value="NTP-PPase_HisIE_like"/>
    <property type="match status" value="1"/>
</dbReference>
<dbReference type="NCBIfam" id="TIGR03188">
    <property type="entry name" value="histidine_hisI"/>
    <property type="match status" value="1"/>
</dbReference>
<dbReference type="HAMAP" id="MF_01021">
    <property type="entry name" value="HisI"/>
    <property type="match status" value="1"/>
</dbReference>
<evidence type="ECO:0000256" key="5">
    <source>
        <dbReference type="ARBA" id="ARBA00005204"/>
    </source>
</evidence>
<dbReference type="PANTHER" id="PTHR42945:SF1">
    <property type="entry name" value="HISTIDINE BIOSYNTHESIS BIFUNCTIONAL PROTEIN HIS7"/>
    <property type="match status" value="1"/>
</dbReference>
<dbReference type="OrthoDB" id="9795769at2"/>
<feature type="region of interest" description="Phosphoribosyl-AMP cyclohydrolase" evidence="15">
    <location>
        <begin position="1"/>
        <end position="163"/>
    </location>
</feature>
<dbReference type="HAMAP" id="MF_01020">
    <property type="entry name" value="HisE"/>
    <property type="match status" value="1"/>
</dbReference>
<dbReference type="InterPro" id="IPR023019">
    <property type="entry name" value="His_synth_HisIE"/>
</dbReference>
<accession>A0A1G6HRY3</accession>
<feature type="domain" description="Phosphoribosyl-AMP cyclohydrolase" evidence="16">
    <location>
        <begin position="29"/>
        <end position="102"/>
    </location>
</feature>
<evidence type="ECO:0000256" key="4">
    <source>
        <dbReference type="ARBA" id="ARBA00005169"/>
    </source>
</evidence>
<evidence type="ECO:0000256" key="14">
    <source>
        <dbReference type="ARBA" id="ARBA00023268"/>
    </source>
</evidence>
<evidence type="ECO:0000256" key="6">
    <source>
        <dbReference type="ARBA" id="ARBA00007731"/>
    </source>
</evidence>
<dbReference type="GO" id="GO:0000105">
    <property type="term" value="P:L-histidine biosynthetic process"/>
    <property type="evidence" value="ECO:0007669"/>
    <property type="project" value="UniProtKB-UniRule"/>
</dbReference>
<dbReference type="InterPro" id="IPR026660">
    <property type="entry name" value="PRA-CH"/>
</dbReference>
<evidence type="ECO:0000256" key="13">
    <source>
        <dbReference type="ARBA" id="ARBA00023102"/>
    </source>
</evidence>
<evidence type="ECO:0000256" key="3">
    <source>
        <dbReference type="ARBA" id="ARBA00004496"/>
    </source>
</evidence>
<dbReference type="GO" id="GO:0004635">
    <property type="term" value="F:phosphoribosyl-AMP cyclohydrolase activity"/>
    <property type="evidence" value="ECO:0007669"/>
    <property type="project" value="UniProtKB-UniRule"/>
</dbReference>
<dbReference type="AlphaFoldDB" id="A0A1G6HRY3"/>
<feature type="region of interest" description="Phosphoribosyl-ATP pyrophosphohydrolase" evidence="15">
    <location>
        <begin position="164"/>
        <end position="262"/>
    </location>
</feature>
<evidence type="ECO:0000256" key="15">
    <source>
        <dbReference type="HAMAP-Rule" id="MF_01019"/>
    </source>
</evidence>
<evidence type="ECO:0000313" key="18">
    <source>
        <dbReference type="Proteomes" id="UP000199411"/>
    </source>
</evidence>
<evidence type="ECO:0000259" key="16">
    <source>
        <dbReference type="Pfam" id="PF01502"/>
    </source>
</evidence>
<dbReference type="GO" id="GO:0005737">
    <property type="term" value="C:cytoplasm"/>
    <property type="evidence" value="ECO:0007669"/>
    <property type="project" value="UniProtKB-SubCell"/>
</dbReference>
<protein>
    <recommendedName>
        <fullName evidence="15">Histidine biosynthesis bifunctional protein HisIE</fullName>
    </recommendedName>
    <domain>
        <recommendedName>
            <fullName evidence="15">Phosphoribosyl-AMP cyclohydrolase</fullName>
            <shortName evidence="15">PRA-CH</shortName>
            <ecNumber evidence="15">3.5.4.19</ecNumber>
        </recommendedName>
    </domain>
    <domain>
        <recommendedName>
            <fullName evidence="15">Phosphoribosyl-ATP pyrophosphatase</fullName>
            <shortName evidence="15">PRA-PH</shortName>
            <ecNumber evidence="15">3.6.1.31</ecNumber>
        </recommendedName>
    </domain>
</protein>
<dbReference type="Gene3D" id="3.10.20.810">
    <property type="entry name" value="Phosphoribosyl-AMP cyclohydrolase"/>
    <property type="match status" value="1"/>
</dbReference>
<comment type="pathway">
    <text evidence="5 15">Amino-acid biosynthesis; L-histidine biosynthesis; L-histidine from 5-phospho-alpha-D-ribose 1-diphosphate: step 2/9.</text>
</comment>
<gene>
    <name evidence="15" type="primary">hisI</name>
    <name evidence="15" type="synonym">hisIE</name>
    <name evidence="17" type="ORF">SAMN05660835_00092</name>
</gene>
<dbReference type="InterPro" id="IPR021130">
    <property type="entry name" value="PRib-ATP_PPHydrolase-like"/>
</dbReference>
<comment type="subcellular location">
    <subcellularLocation>
        <location evidence="3 15">Cytoplasm</location>
    </subcellularLocation>
</comment>
<dbReference type="Pfam" id="PF01502">
    <property type="entry name" value="PRA-CH"/>
    <property type="match status" value="1"/>
</dbReference>
<comment type="similarity">
    <text evidence="7 15">In the N-terminal section; belongs to the PRA-CH family.</text>
</comment>
<dbReference type="GO" id="GO:0004636">
    <property type="term" value="F:phosphoribosyl-ATP diphosphatase activity"/>
    <property type="evidence" value="ECO:0007669"/>
    <property type="project" value="UniProtKB-UniRule"/>
</dbReference>
<evidence type="ECO:0000256" key="2">
    <source>
        <dbReference type="ARBA" id="ARBA00001460"/>
    </source>
</evidence>
<keyword evidence="18" id="KW-1185">Reference proteome</keyword>
<evidence type="ECO:0000256" key="12">
    <source>
        <dbReference type="ARBA" id="ARBA00022840"/>
    </source>
</evidence>
<name>A0A1G6HRY3_9BACT</name>
<proteinExistence type="inferred from homology"/>
<dbReference type="GO" id="GO:0005524">
    <property type="term" value="F:ATP binding"/>
    <property type="evidence" value="ECO:0007669"/>
    <property type="project" value="UniProtKB-KW"/>
</dbReference>
<dbReference type="InterPro" id="IPR038019">
    <property type="entry name" value="PRib_AMP_CycHydrolase_sf"/>
</dbReference>